<keyword evidence="4" id="KW-0255">Endonuclease</keyword>
<evidence type="ECO:0000256" key="1">
    <source>
        <dbReference type="ARBA" id="ARBA00022679"/>
    </source>
</evidence>
<keyword evidence="9" id="KW-1185">Reference proteome</keyword>
<dbReference type="PANTHER" id="PTHR37984:SF5">
    <property type="entry name" value="PROTEIN NYNRIN-LIKE"/>
    <property type="match status" value="1"/>
</dbReference>
<dbReference type="GO" id="GO:0016787">
    <property type="term" value="F:hydrolase activity"/>
    <property type="evidence" value="ECO:0007669"/>
    <property type="project" value="UniProtKB-KW"/>
</dbReference>
<accession>A0A4Y2CYP5</accession>
<dbReference type="InterPro" id="IPR043502">
    <property type="entry name" value="DNA/RNA_pol_sf"/>
</dbReference>
<dbReference type="Gene3D" id="2.40.70.10">
    <property type="entry name" value="Acid Proteases"/>
    <property type="match status" value="1"/>
</dbReference>
<dbReference type="Proteomes" id="UP000499080">
    <property type="component" value="Unassembled WGS sequence"/>
</dbReference>
<keyword evidence="6" id="KW-0695">RNA-directed DNA polymerase</keyword>
<evidence type="ECO:0000256" key="3">
    <source>
        <dbReference type="ARBA" id="ARBA00022722"/>
    </source>
</evidence>
<evidence type="ECO:0000259" key="7">
    <source>
        <dbReference type="Pfam" id="PF17917"/>
    </source>
</evidence>
<dbReference type="PANTHER" id="PTHR37984">
    <property type="entry name" value="PROTEIN CBG26694"/>
    <property type="match status" value="1"/>
</dbReference>
<dbReference type="GO" id="GO:0003964">
    <property type="term" value="F:RNA-directed DNA polymerase activity"/>
    <property type="evidence" value="ECO:0007669"/>
    <property type="project" value="UniProtKB-KW"/>
</dbReference>
<sequence>MAFLGLVRKKYLQVFATELGLSVSDNFKISKLRDLITSSENYKKEFLKNLLSSIADERKMAEQAAEKCSLQTEITQLIAREDEEDSQDYRKVKEILLKRYREDDHEKTSSTPKRRTIKCHGCGTPGYIKSKCPNCSKSKLEAKASVNSDNLFTFEAPASPSSLIVLKICGVESAVCADTCASHSISGEKLFYMLQSKKVKYKHKTLSLTLADGIQNNVAALTTVVDLKVEGKVVPTELIVLPKAKGSRTLLGTDFLQSAGIVLDIFNGKWNFWENPQIRKRSVETSSSVIKVPEASSFVNLRSEEGTHLTKEQRTQINFLLQEFKSCFEPGGEVTTFSEHRITNGNSPPVAKPPYRKNPAKRELLKKELDSLLAGGIIEECESPYASPVVLVPKPNCSMRLCVDFRKLNSTTIADTYPLPRVEDLLTEAKSTTYMSTIDLKSGYHQGPEQQEAFENVKKSLITPDGSKPFRIHTDASSYALGDALTQREGPEEHVIEYASRLLIPAERNYLTAEREALAVVWALEKFRGYDENQEIIIASDHHPLKWFMSIMSTSGRLARWDLQIQSFNPKIEYTLGKANVLADMLSRPTNLNEDVPCDIFAVTADVPVRKCKDIRQEQWKDEELKKIIELF</sequence>
<evidence type="ECO:0000256" key="4">
    <source>
        <dbReference type="ARBA" id="ARBA00022759"/>
    </source>
</evidence>
<evidence type="ECO:0000256" key="5">
    <source>
        <dbReference type="ARBA" id="ARBA00022801"/>
    </source>
</evidence>
<dbReference type="SUPFAM" id="SSF56672">
    <property type="entry name" value="DNA/RNA polymerases"/>
    <property type="match status" value="1"/>
</dbReference>
<name>A0A4Y2CYP5_ARAVE</name>
<dbReference type="AlphaFoldDB" id="A0A4Y2CYP5"/>
<dbReference type="CDD" id="cd09274">
    <property type="entry name" value="RNase_HI_RT_Ty3"/>
    <property type="match status" value="1"/>
</dbReference>
<evidence type="ECO:0000313" key="9">
    <source>
        <dbReference type="Proteomes" id="UP000499080"/>
    </source>
</evidence>
<keyword evidence="1" id="KW-0808">Transferase</keyword>
<keyword evidence="5" id="KW-0378">Hydrolase</keyword>
<organism evidence="8 9">
    <name type="scientific">Araneus ventricosus</name>
    <name type="common">Orbweaver spider</name>
    <name type="synonym">Epeira ventricosa</name>
    <dbReference type="NCBI Taxonomy" id="182803"/>
    <lineage>
        <taxon>Eukaryota</taxon>
        <taxon>Metazoa</taxon>
        <taxon>Ecdysozoa</taxon>
        <taxon>Arthropoda</taxon>
        <taxon>Chelicerata</taxon>
        <taxon>Arachnida</taxon>
        <taxon>Araneae</taxon>
        <taxon>Araneomorphae</taxon>
        <taxon>Entelegynae</taxon>
        <taxon>Araneoidea</taxon>
        <taxon>Araneidae</taxon>
        <taxon>Araneus</taxon>
    </lineage>
</organism>
<dbReference type="EMBL" id="BGPR01000262">
    <property type="protein sequence ID" value="GBM08854.1"/>
    <property type="molecule type" value="Genomic_DNA"/>
</dbReference>
<reference evidence="8 9" key="1">
    <citation type="journal article" date="2019" name="Sci. Rep.">
        <title>Orb-weaving spider Araneus ventricosus genome elucidates the spidroin gene catalogue.</title>
        <authorList>
            <person name="Kono N."/>
            <person name="Nakamura H."/>
            <person name="Ohtoshi R."/>
            <person name="Moran D.A.P."/>
            <person name="Shinohara A."/>
            <person name="Yoshida Y."/>
            <person name="Fujiwara M."/>
            <person name="Mori M."/>
            <person name="Tomita M."/>
            <person name="Arakawa K."/>
        </authorList>
    </citation>
    <scope>NUCLEOTIDE SEQUENCE [LARGE SCALE GENOMIC DNA]</scope>
</reference>
<proteinExistence type="predicted"/>
<dbReference type="InterPro" id="IPR050951">
    <property type="entry name" value="Retrovirus_Pol_polyprotein"/>
</dbReference>
<dbReference type="InterPro" id="IPR021109">
    <property type="entry name" value="Peptidase_aspartic_dom_sf"/>
</dbReference>
<dbReference type="FunFam" id="3.10.20.370:FF:000001">
    <property type="entry name" value="Retrovirus-related Pol polyprotein from transposon 17.6-like protein"/>
    <property type="match status" value="1"/>
</dbReference>
<feature type="domain" description="Reverse transcriptase RNase H-like" evidence="7">
    <location>
        <begin position="466"/>
        <end position="568"/>
    </location>
</feature>
<dbReference type="GO" id="GO:0004519">
    <property type="term" value="F:endonuclease activity"/>
    <property type="evidence" value="ECO:0007669"/>
    <property type="project" value="UniProtKB-KW"/>
</dbReference>
<evidence type="ECO:0000256" key="6">
    <source>
        <dbReference type="ARBA" id="ARBA00022918"/>
    </source>
</evidence>
<dbReference type="Gene3D" id="3.10.20.370">
    <property type="match status" value="1"/>
</dbReference>
<dbReference type="CDD" id="cd01647">
    <property type="entry name" value="RT_LTR"/>
    <property type="match status" value="1"/>
</dbReference>
<keyword evidence="2" id="KW-0548">Nucleotidyltransferase</keyword>
<protein>
    <submittedName>
        <fullName evidence="8">Retrovirus-related Pol polyprotein from transposon 297</fullName>
    </submittedName>
</protein>
<comment type="caution">
    <text evidence="8">The sequence shown here is derived from an EMBL/GenBank/DDBJ whole genome shotgun (WGS) entry which is preliminary data.</text>
</comment>
<evidence type="ECO:0000256" key="2">
    <source>
        <dbReference type="ARBA" id="ARBA00022695"/>
    </source>
</evidence>
<evidence type="ECO:0000313" key="8">
    <source>
        <dbReference type="EMBL" id="GBM08854.1"/>
    </source>
</evidence>
<keyword evidence="3" id="KW-0540">Nuclease</keyword>
<dbReference type="OrthoDB" id="6432507at2759"/>
<dbReference type="Pfam" id="PF17917">
    <property type="entry name" value="RT_RNaseH"/>
    <property type="match status" value="1"/>
</dbReference>
<gene>
    <name evidence="8" type="primary">pol_2686</name>
    <name evidence="8" type="ORF">AVEN_57407_1</name>
</gene>
<dbReference type="InterPro" id="IPR041373">
    <property type="entry name" value="RT_RNaseH"/>
</dbReference>
<dbReference type="Gene3D" id="3.10.10.10">
    <property type="entry name" value="HIV Type 1 Reverse Transcriptase, subunit A, domain 1"/>
    <property type="match status" value="1"/>
</dbReference>